<proteinExistence type="predicted"/>
<dbReference type="EMBL" id="PXOA01000444">
    <property type="protein sequence ID" value="RFU75373.1"/>
    <property type="molecule type" value="Genomic_DNA"/>
</dbReference>
<feature type="region of interest" description="Disordered" evidence="1">
    <location>
        <begin position="442"/>
        <end position="462"/>
    </location>
</feature>
<dbReference type="Proteomes" id="UP000266272">
    <property type="component" value="Unassembled WGS sequence"/>
</dbReference>
<sequence>MQSAVTTSLQPSQTPGFTGEPCQAGTINCLVSDHPSETCGLDPPPWLDMHGFDDFEKDLDLIDFDIGTIHDIESPIDPQLYNPSISSPIANPAAFDIQNYDWPLSSQKQGQFSMLMSTNKFLALGSEFREKKRRRSSVPHVSTLRRKQRRKTVLFPIATSTKNSSSGNTFSSSYNPYAFSLLSGSPKVDPKVGESKSTVNRIVTMVLSREYLLGLPTSWRDSLMDDQGHEAYHLLHNFAALPMEKLVNSCFREHWGVGCFLQNSAMLKLAQKLANGKIERDQNAVTIVEIFLLGIIAAWGATIDPDENPVLACALTTQIIDLRQDVASKPDSISKFLAFVAMVRLRSTQARKFNFILLTTPSQAQFAFKTGLSQLPAILAETISIAQSLNLHREAALQSVCQNHTVVTQVQRACWVLFCVDKAYAMRWRTFSKEMLPSIEYDPPPHQLMGRDSTESHSSHGNVSQSEDWLLSQCRYAKICARISGSFASLPSSVATTKVQDNEEDDADDDDDDYDANENDYTDDAFDGDASLKPKILTLQKDRTKELLINSILTDLHSCQYIITTTHCYQYGVSISRSSSCGTGPSKSAALIFLDSASPTVD</sequence>
<organism evidence="2 3">
    <name type="scientific">Trichoderma arundinaceum</name>
    <dbReference type="NCBI Taxonomy" id="490622"/>
    <lineage>
        <taxon>Eukaryota</taxon>
        <taxon>Fungi</taxon>
        <taxon>Dikarya</taxon>
        <taxon>Ascomycota</taxon>
        <taxon>Pezizomycotina</taxon>
        <taxon>Sordariomycetes</taxon>
        <taxon>Hypocreomycetidae</taxon>
        <taxon>Hypocreales</taxon>
        <taxon>Hypocreaceae</taxon>
        <taxon>Trichoderma</taxon>
    </lineage>
</organism>
<evidence type="ECO:0000313" key="3">
    <source>
        <dbReference type="Proteomes" id="UP000266272"/>
    </source>
</evidence>
<comment type="caution">
    <text evidence="2">The sequence shown here is derived from an EMBL/GenBank/DDBJ whole genome shotgun (WGS) entry which is preliminary data.</text>
</comment>
<protein>
    <submittedName>
        <fullName evidence="2">Transcription factor fum21</fullName>
    </submittedName>
</protein>
<keyword evidence="3" id="KW-1185">Reference proteome</keyword>
<evidence type="ECO:0000313" key="2">
    <source>
        <dbReference type="EMBL" id="RFU75373.1"/>
    </source>
</evidence>
<feature type="compositionally biased region" description="Acidic residues" evidence="1">
    <location>
        <begin position="502"/>
        <end position="525"/>
    </location>
</feature>
<feature type="region of interest" description="Disordered" evidence="1">
    <location>
        <begin position="494"/>
        <end position="525"/>
    </location>
</feature>
<reference evidence="2 3" key="1">
    <citation type="journal article" date="2018" name="PLoS Pathog.">
        <title>Evolution of structural diversity of trichothecenes, a family of toxins produced by plant pathogenic and entomopathogenic fungi.</title>
        <authorList>
            <person name="Proctor R.H."/>
            <person name="McCormick S.P."/>
            <person name="Kim H.S."/>
            <person name="Cardoza R.E."/>
            <person name="Stanley A.M."/>
            <person name="Lindo L."/>
            <person name="Kelly A."/>
            <person name="Brown D.W."/>
            <person name="Lee T."/>
            <person name="Vaughan M.M."/>
            <person name="Alexander N.J."/>
            <person name="Busman M."/>
            <person name="Gutierrez S."/>
        </authorList>
    </citation>
    <scope>NUCLEOTIDE SEQUENCE [LARGE SCALE GENOMIC DNA]</scope>
    <source>
        <strain evidence="2 3">IBT 40837</strain>
    </source>
</reference>
<gene>
    <name evidence="2" type="ORF">TARUN_6854</name>
</gene>
<dbReference type="AlphaFoldDB" id="A0A395NHV8"/>
<dbReference type="OrthoDB" id="4740471at2759"/>
<dbReference type="CDD" id="cd12148">
    <property type="entry name" value="fungal_TF_MHR"/>
    <property type="match status" value="1"/>
</dbReference>
<name>A0A395NHV8_TRIAR</name>
<evidence type="ECO:0000256" key="1">
    <source>
        <dbReference type="SAM" id="MobiDB-lite"/>
    </source>
</evidence>
<accession>A0A395NHV8</accession>
<dbReference type="STRING" id="490622.A0A395NHV8"/>